<dbReference type="SUPFAM" id="SSF51905">
    <property type="entry name" value="FAD/NAD(P)-binding domain"/>
    <property type="match status" value="1"/>
</dbReference>
<evidence type="ECO:0000259" key="1">
    <source>
        <dbReference type="Pfam" id="PF21688"/>
    </source>
</evidence>
<evidence type="ECO:0000313" key="3">
    <source>
        <dbReference type="Proteomes" id="UP001652442"/>
    </source>
</evidence>
<keyword evidence="3" id="KW-1185">Reference proteome</keyword>
<dbReference type="Gene3D" id="3.50.50.60">
    <property type="entry name" value="FAD/NAD(P)-binding domain"/>
    <property type="match status" value="2"/>
</dbReference>
<organism evidence="2 3">
    <name type="scientific">Brotonthovivens ammoniilytica</name>
    <dbReference type="NCBI Taxonomy" id="2981725"/>
    <lineage>
        <taxon>Bacteria</taxon>
        <taxon>Bacillati</taxon>
        <taxon>Bacillota</taxon>
        <taxon>Clostridia</taxon>
        <taxon>Lachnospirales</taxon>
        <taxon>Lachnospiraceae</taxon>
        <taxon>Brotonthovivens</taxon>
    </lineage>
</organism>
<dbReference type="RefSeq" id="WP_158424403.1">
    <property type="nucleotide sequence ID" value="NZ_JAOQJQ010000001.1"/>
</dbReference>
<dbReference type="InterPro" id="IPR036188">
    <property type="entry name" value="FAD/NAD-bd_sf"/>
</dbReference>
<evidence type="ECO:0000313" key="2">
    <source>
        <dbReference type="EMBL" id="MCU6761215.1"/>
    </source>
</evidence>
<reference evidence="2 3" key="1">
    <citation type="journal article" date="2021" name="ISME Commun">
        <title>Automated analysis of genomic sequences facilitates high-throughput and comprehensive description of bacteria.</title>
        <authorList>
            <person name="Hitch T.C.A."/>
        </authorList>
    </citation>
    <scope>NUCLEOTIDE SEQUENCE [LARGE SCALE GENOMIC DNA]</scope>
    <source>
        <strain evidence="2 3">Sanger_109</strain>
    </source>
</reference>
<dbReference type="PANTHER" id="PTHR42842:SF3">
    <property type="entry name" value="FAD_NAD(P)-BINDING OXIDOREDUCTASE FAMILY PROTEIN"/>
    <property type="match status" value="1"/>
</dbReference>
<comment type="caution">
    <text evidence="2">The sequence shown here is derived from an EMBL/GenBank/DDBJ whole genome shotgun (WGS) entry which is preliminary data.</text>
</comment>
<dbReference type="PRINTS" id="PR00419">
    <property type="entry name" value="ADXRDTASE"/>
</dbReference>
<proteinExistence type="predicted"/>
<sequence>MIHIGQLKLPLNHAKEDIIKKVCQKLRVSPSDIQTFEIAKQSIDARKKGQIQYIYAVNLVLAKKIKLTGKHPDISVTEQRKYQMPIFGSGKLRNSPVIIGTGPAGLFCAYLLALNGYCPRIFERGKMIEQRQKDVEAFWESGVLNPESNVQFGEGGAGTFSDGKLNTAVKDKYGRNRFVLETFVSFGAPEDILYVNKPHIGTDILKNVVRRMREKIQELGGEFYFNSCVTDIQTEWGRVNGITVNHQTAYPADLVIFAGGHSARDTFLLLAKKQFPMEAKSFAVGFRVEHPQDMIQMAQYETTDRTYLPAADYKVTYHAPGGRSVYSFCMCPGGYVVNASSEAEKTVVNGMSYRKRDSRNANSAVIVSVTPDDFSGDDVLAGMRFQQKLERTAYQLGKGKIPQQLLGDFESNKISESYGDFRGCEKGQTVFADLRSILPEELNTAFCEGMHGFASRIKGFDRPDTILSAVESRTSSPVRILRDETFESSVRGFYPCGEGAGYAGGITSAAMDGMKTAEAVMKKYIPQREIRNGR</sequence>
<dbReference type="Gene3D" id="3.30.70.2700">
    <property type="match status" value="1"/>
</dbReference>
<dbReference type="InterPro" id="IPR049516">
    <property type="entry name" value="FAD-depend_C"/>
</dbReference>
<accession>A0ABT2TG89</accession>
<dbReference type="PANTHER" id="PTHR42842">
    <property type="entry name" value="FAD/NAD(P)-BINDING OXIDOREDUCTASE"/>
    <property type="match status" value="1"/>
</dbReference>
<protein>
    <submittedName>
        <fullName evidence="2">FAD-dependent oxidoreductase</fullName>
    </submittedName>
</protein>
<gene>
    <name evidence="2" type="ORF">OCV88_02540</name>
</gene>
<dbReference type="InterPro" id="IPR028348">
    <property type="entry name" value="FAD-binding_protein"/>
</dbReference>
<feature type="domain" description="FAD-dependent protein C-terminal" evidence="1">
    <location>
        <begin position="281"/>
        <end position="474"/>
    </location>
</feature>
<dbReference type="PIRSF" id="PIRSF038984">
    <property type="entry name" value="FAD_binding_protein"/>
    <property type="match status" value="1"/>
</dbReference>
<dbReference type="Pfam" id="PF21688">
    <property type="entry name" value="FAD-depend_C"/>
    <property type="match status" value="1"/>
</dbReference>
<dbReference type="Proteomes" id="UP001652442">
    <property type="component" value="Unassembled WGS sequence"/>
</dbReference>
<name>A0ABT2TG89_9FIRM</name>
<dbReference type="EMBL" id="JAOQJQ010000001">
    <property type="protein sequence ID" value="MCU6761215.1"/>
    <property type="molecule type" value="Genomic_DNA"/>
</dbReference>